<evidence type="ECO:0000313" key="1">
    <source>
        <dbReference type="EMBL" id="KAK1868491.1"/>
    </source>
</evidence>
<name>A0ACC3CFE6_PYRYE</name>
<protein>
    <submittedName>
        <fullName evidence="1">Uncharacterized protein</fullName>
    </submittedName>
</protein>
<sequence>MVRASAGRGADTSTTPASGGHKGMSTPPGLPPPSGSPSCRVCLGHGSSDQSLPRRRHDGVVRHKRRSHSRRNARARDVVERLLSPRQAPAPPAAPPPPAPPRYLGRHGRELRPHRGRAPQAPQPPPPQSESARRRRASAVARAGASTTSGSAAAAAATVGGWAHARVAAAKTPHTLEAASPVGHGDGGSGSDQRHLSRRRGRRQHHRRLRRRRRRHGRWAGTGES</sequence>
<accession>A0ACC3CFE6</accession>
<reference evidence="1" key="1">
    <citation type="submission" date="2019-11" db="EMBL/GenBank/DDBJ databases">
        <title>Nori genome reveals adaptations in red seaweeds to the harsh intertidal environment.</title>
        <authorList>
            <person name="Wang D."/>
            <person name="Mao Y."/>
        </authorList>
    </citation>
    <scope>NUCLEOTIDE SEQUENCE</scope>
    <source>
        <tissue evidence="1">Gametophyte</tissue>
    </source>
</reference>
<evidence type="ECO:0000313" key="2">
    <source>
        <dbReference type="Proteomes" id="UP000798662"/>
    </source>
</evidence>
<organism evidence="1 2">
    <name type="scientific">Pyropia yezoensis</name>
    <name type="common">Susabi-nori</name>
    <name type="synonym">Porphyra yezoensis</name>
    <dbReference type="NCBI Taxonomy" id="2788"/>
    <lineage>
        <taxon>Eukaryota</taxon>
        <taxon>Rhodophyta</taxon>
        <taxon>Bangiophyceae</taxon>
        <taxon>Bangiales</taxon>
        <taxon>Bangiaceae</taxon>
        <taxon>Pyropia</taxon>
    </lineage>
</organism>
<dbReference type="EMBL" id="CM020620">
    <property type="protein sequence ID" value="KAK1868491.1"/>
    <property type="molecule type" value="Genomic_DNA"/>
</dbReference>
<proteinExistence type="predicted"/>
<comment type="caution">
    <text evidence="1">The sequence shown here is derived from an EMBL/GenBank/DDBJ whole genome shotgun (WGS) entry which is preliminary data.</text>
</comment>
<gene>
    <name evidence="1" type="ORF">I4F81_010977</name>
</gene>
<keyword evidence="2" id="KW-1185">Reference proteome</keyword>
<dbReference type="Proteomes" id="UP000798662">
    <property type="component" value="Chromosome 3"/>
</dbReference>